<dbReference type="EMBL" id="JACOQI010000003">
    <property type="protein sequence ID" value="MBC5769612.1"/>
    <property type="molecule type" value="Genomic_DNA"/>
</dbReference>
<evidence type="ECO:0000313" key="2">
    <source>
        <dbReference type="Proteomes" id="UP000620327"/>
    </source>
</evidence>
<evidence type="ECO:0000313" key="1">
    <source>
        <dbReference type="EMBL" id="MBC5769612.1"/>
    </source>
</evidence>
<accession>A0A923SA32</accession>
<comment type="caution">
    <text evidence="1">The sequence shown here is derived from an EMBL/GenBank/DDBJ whole genome shotgun (WGS) entry which is preliminary data.</text>
</comment>
<reference evidence="1" key="1">
    <citation type="submission" date="2020-08" db="EMBL/GenBank/DDBJ databases">
        <title>Genome public.</title>
        <authorList>
            <person name="Liu C."/>
            <person name="Sun Q."/>
        </authorList>
    </citation>
    <scope>NUCLEOTIDE SEQUENCE</scope>
    <source>
        <strain evidence="1">BX15</strain>
    </source>
</reference>
<proteinExistence type="predicted"/>
<dbReference type="Proteomes" id="UP000620327">
    <property type="component" value="Unassembled WGS sequence"/>
</dbReference>
<protein>
    <submittedName>
        <fullName evidence="1">Uncharacterized protein</fullName>
    </submittedName>
</protein>
<sequence length="153" mass="17565">MTERLLAALTDNGKWLEGFTRLGYESTFREYCGRFTPDYLAAVREAGESGLPALADSLLDALEAQWKQARFWNRTTVRGETKQVVVGYLTPMLMADQELRPFAGVLRDCWNLRWPKDVYHAAGYERICKGFKLRILGFEVPEKKKEAPLDDEI</sequence>
<dbReference type="AlphaFoldDB" id="A0A923SA32"/>
<organism evidence="1 2">
    <name type="scientific">Dysosmobacter segnis</name>
    <dbReference type="NCBI Taxonomy" id="2763042"/>
    <lineage>
        <taxon>Bacteria</taxon>
        <taxon>Bacillati</taxon>
        <taxon>Bacillota</taxon>
        <taxon>Clostridia</taxon>
        <taxon>Eubacteriales</taxon>
        <taxon>Oscillospiraceae</taxon>
        <taxon>Dysosmobacter</taxon>
    </lineage>
</organism>
<dbReference type="RefSeq" id="WP_187013970.1">
    <property type="nucleotide sequence ID" value="NZ_JACOQI010000003.1"/>
</dbReference>
<name>A0A923SA32_9FIRM</name>
<keyword evidence="2" id="KW-1185">Reference proteome</keyword>
<gene>
    <name evidence="1" type="ORF">H8Z83_04650</name>
</gene>